<dbReference type="RefSeq" id="WP_084198826.1">
    <property type="nucleotide sequence ID" value="NZ_BMYL01000002.1"/>
</dbReference>
<dbReference type="KEGG" id="hja:BST95_08005"/>
<dbReference type="AlphaFoldDB" id="A0AAP8SN59"/>
<comment type="caution">
    <text evidence="1">The sequence shown here is derived from an EMBL/GenBank/DDBJ whole genome shotgun (WGS) entry which is preliminary data.</text>
</comment>
<dbReference type="InterPro" id="IPR010836">
    <property type="entry name" value="SapC"/>
</dbReference>
<evidence type="ECO:0000313" key="2">
    <source>
        <dbReference type="Proteomes" id="UP000235162"/>
    </source>
</evidence>
<dbReference type="EMBL" id="PKUR01000002">
    <property type="protein sequence ID" value="PLW86189.1"/>
    <property type="molecule type" value="Genomic_DNA"/>
</dbReference>
<evidence type="ECO:0000313" key="1">
    <source>
        <dbReference type="EMBL" id="PLW86189.1"/>
    </source>
</evidence>
<gene>
    <name evidence="1" type="ORF">C0029_07055</name>
</gene>
<sequence>MANPVPLDHAIHSSTRVRPSPELSIAANQQVLPVVVHEFAQLSVEFPLVFLKHAETGQFQAVALLGLAEGENLMLQDGKWLGATLPGALQMPPFKLLMLDPNGERVTVGIDPESPMVSETEGEKLFDEAGELTEFMQNRRKGLEEYYQNGQVTRAFVSLLVEKDLLVSQTLNMDIDGEKIKVDGIYLVSEAKLRELSDEDILDLNRRGFLQAIYAHLISLRQANRLARIRVDRKSGGPTILGL</sequence>
<name>A0AAP8SN59_9GAMM</name>
<dbReference type="Pfam" id="PF07277">
    <property type="entry name" value="SapC"/>
    <property type="match status" value="1"/>
</dbReference>
<accession>A0AAP8SN59</accession>
<dbReference type="Proteomes" id="UP000235162">
    <property type="component" value="Unassembled WGS sequence"/>
</dbReference>
<protein>
    <submittedName>
        <fullName evidence="1">Multidrug transporter</fullName>
    </submittedName>
</protein>
<organism evidence="1 2">
    <name type="scientific">Halioglobus japonicus</name>
    <dbReference type="NCBI Taxonomy" id="930805"/>
    <lineage>
        <taxon>Bacteria</taxon>
        <taxon>Pseudomonadati</taxon>
        <taxon>Pseudomonadota</taxon>
        <taxon>Gammaproteobacteria</taxon>
        <taxon>Cellvibrionales</taxon>
        <taxon>Halieaceae</taxon>
        <taxon>Halioglobus</taxon>
    </lineage>
</organism>
<proteinExistence type="predicted"/>
<reference evidence="1 2" key="1">
    <citation type="submission" date="2018-01" db="EMBL/GenBank/DDBJ databases">
        <title>The draft genome sequence of Halioglobus japonicus S1-36.</title>
        <authorList>
            <person name="Du Z.-J."/>
            <person name="Shi M.-J."/>
        </authorList>
    </citation>
    <scope>NUCLEOTIDE SEQUENCE [LARGE SCALE GENOMIC DNA]</scope>
    <source>
        <strain evidence="1 2">S1-36</strain>
    </source>
</reference>
<keyword evidence="2" id="KW-1185">Reference proteome</keyword>